<gene>
    <name evidence="2" type="ORF">P4O66_002737</name>
</gene>
<keyword evidence="3" id="KW-1185">Reference proteome</keyword>
<feature type="compositionally biased region" description="Low complexity" evidence="1">
    <location>
        <begin position="37"/>
        <end position="51"/>
    </location>
</feature>
<protein>
    <submittedName>
        <fullName evidence="2">Uncharacterized protein</fullName>
    </submittedName>
</protein>
<accession>A0AAD9DLX9</accession>
<evidence type="ECO:0000256" key="1">
    <source>
        <dbReference type="SAM" id="MobiDB-lite"/>
    </source>
</evidence>
<dbReference type="EMBL" id="JAROKS010000023">
    <property type="protein sequence ID" value="KAK1787440.1"/>
    <property type="molecule type" value="Genomic_DNA"/>
</dbReference>
<name>A0AAD9DLX9_9TELE</name>
<sequence>MGFDHEEDPSMEVEEVPYGDPSSQSDVTGSEDDEPPATKATPKAPPRACRPGTSKLPWATGREAALSSEEDTPLPKARGLKAHASMPKPHGGKKAVAPVPAPEPGNRAGAPPGKHVAKSGQSPLPKPANDNLPQADLTAVPNAVGIGVLVISMILKACFVPSTGQEGSEPSPADLLCCVFAEEKSSEVRNLMEEYLKRYRMHLTDNRLLLLDTKHLEEKLNIQLSRLRNSMLVDGHMNTHALKHWASGAAFHAQMLLHITRLRKNEGLGFESAKTAAVGATNT</sequence>
<dbReference type="Proteomes" id="UP001239994">
    <property type="component" value="Unassembled WGS sequence"/>
</dbReference>
<dbReference type="AlphaFoldDB" id="A0AAD9DLX9"/>
<feature type="region of interest" description="Disordered" evidence="1">
    <location>
        <begin position="1"/>
        <end position="132"/>
    </location>
</feature>
<evidence type="ECO:0000313" key="3">
    <source>
        <dbReference type="Proteomes" id="UP001239994"/>
    </source>
</evidence>
<feature type="compositionally biased region" description="Acidic residues" evidence="1">
    <location>
        <begin position="1"/>
        <end position="17"/>
    </location>
</feature>
<comment type="caution">
    <text evidence="2">The sequence shown here is derived from an EMBL/GenBank/DDBJ whole genome shotgun (WGS) entry which is preliminary data.</text>
</comment>
<organism evidence="2 3">
    <name type="scientific">Electrophorus voltai</name>
    <dbReference type="NCBI Taxonomy" id="2609070"/>
    <lineage>
        <taxon>Eukaryota</taxon>
        <taxon>Metazoa</taxon>
        <taxon>Chordata</taxon>
        <taxon>Craniata</taxon>
        <taxon>Vertebrata</taxon>
        <taxon>Euteleostomi</taxon>
        <taxon>Actinopterygii</taxon>
        <taxon>Neopterygii</taxon>
        <taxon>Teleostei</taxon>
        <taxon>Ostariophysi</taxon>
        <taxon>Gymnotiformes</taxon>
        <taxon>Gymnotoidei</taxon>
        <taxon>Gymnotidae</taxon>
        <taxon>Electrophorus</taxon>
    </lineage>
</organism>
<reference evidence="2" key="1">
    <citation type="submission" date="2023-03" db="EMBL/GenBank/DDBJ databases">
        <title>Electrophorus voltai genome.</title>
        <authorList>
            <person name="Bian C."/>
        </authorList>
    </citation>
    <scope>NUCLEOTIDE SEQUENCE</scope>
    <source>
        <strain evidence="2">CB-2022</strain>
        <tissue evidence="2">Muscle</tissue>
    </source>
</reference>
<proteinExistence type="predicted"/>
<evidence type="ECO:0000313" key="2">
    <source>
        <dbReference type="EMBL" id="KAK1787440.1"/>
    </source>
</evidence>